<accession>A0A6I4W0P1</accession>
<dbReference type="Pfam" id="PF14528">
    <property type="entry name" value="LAGLIDADG_3"/>
    <property type="match status" value="1"/>
</dbReference>
<feature type="domain" description="Homing endonuclease LAGLIDADG" evidence="1">
    <location>
        <begin position="10"/>
        <end position="77"/>
    </location>
</feature>
<evidence type="ECO:0000313" key="2">
    <source>
        <dbReference type="EMBL" id="MXQ53852.1"/>
    </source>
</evidence>
<dbReference type="SUPFAM" id="SSF55608">
    <property type="entry name" value="Homing endonucleases"/>
    <property type="match status" value="1"/>
</dbReference>
<evidence type="ECO:0000259" key="1">
    <source>
        <dbReference type="Pfam" id="PF14528"/>
    </source>
</evidence>
<dbReference type="AlphaFoldDB" id="A0A6I4W0P1"/>
<dbReference type="RefSeq" id="WP_160801211.1">
    <property type="nucleotide sequence ID" value="NZ_WUUL01000005.1"/>
</dbReference>
<proteinExistence type="predicted"/>
<dbReference type="Proteomes" id="UP000430692">
    <property type="component" value="Unassembled WGS sequence"/>
</dbReference>
<reference evidence="2 3" key="1">
    <citation type="submission" date="2019-12" db="EMBL/GenBank/DDBJ databases">
        <title>Whole-genome analyses of novel actinobacteria.</title>
        <authorList>
            <person name="Sahin N."/>
            <person name="Saygin H."/>
        </authorList>
    </citation>
    <scope>NUCLEOTIDE SEQUENCE [LARGE SCALE GENOMIC DNA]</scope>
    <source>
        <strain evidence="2 3">KC615</strain>
    </source>
</reference>
<evidence type="ECO:0000313" key="3">
    <source>
        <dbReference type="Proteomes" id="UP000430692"/>
    </source>
</evidence>
<gene>
    <name evidence="2" type="ORF">GSM42_09000</name>
</gene>
<organism evidence="2 3">
    <name type="scientific">Shimazuella alba</name>
    <dbReference type="NCBI Taxonomy" id="2690964"/>
    <lineage>
        <taxon>Bacteria</taxon>
        <taxon>Bacillati</taxon>
        <taxon>Bacillota</taxon>
        <taxon>Bacilli</taxon>
        <taxon>Bacillales</taxon>
        <taxon>Thermoactinomycetaceae</taxon>
        <taxon>Shimazuella</taxon>
    </lineage>
</organism>
<dbReference type="GO" id="GO:0004519">
    <property type="term" value="F:endonuclease activity"/>
    <property type="evidence" value="ECO:0007669"/>
    <property type="project" value="InterPro"/>
</dbReference>
<sequence length="158" mass="18120">MNIDLKCPSFAYFFGFIQADGSMSSESRGKKGRLTIEVNSNDKEILEQFHKIIPCTSTIYTRVRDTNYKKGYKSSVLRVYDHKFREQLIKLGMFYGKKSSLIYPPRSSYSEVDYFRGYIDGDGSLGLTSNGFPYISVVTSCEHIAHAYLNSFIRLLEN</sequence>
<dbReference type="EMBL" id="WUUL01000005">
    <property type="protein sequence ID" value="MXQ53852.1"/>
    <property type="molecule type" value="Genomic_DNA"/>
</dbReference>
<dbReference type="InterPro" id="IPR004860">
    <property type="entry name" value="LAGLIDADG_dom"/>
</dbReference>
<comment type="caution">
    <text evidence="2">The sequence shown here is derived from an EMBL/GenBank/DDBJ whole genome shotgun (WGS) entry which is preliminary data.</text>
</comment>
<protein>
    <recommendedName>
        <fullName evidence="1">Homing endonuclease LAGLIDADG domain-containing protein</fullName>
    </recommendedName>
</protein>
<dbReference type="Gene3D" id="3.10.28.10">
    <property type="entry name" value="Homing endonucleases"/>
    <property type="match status" value="1"/>
</dbReference>
<dbReference type="InterPro" id="IPR027434">
    <property type="entry name" value="Homing_endonucl"/>
</dbReference>
<name>A0A6I4W0P1_9BACL</name>
<keyword evidence="3" id="KW-1185">Reference proteome</keyword>